<keyword evidence="1" id="KW-0812">Transmembrane</keyword>
<dbReference type="Pfam" id="PF16079">
    <property type="entry name" value="Phage_holin_5_2"/>
    <property type="match status" value="1"/>
</dbReference>
<accession>A0ABR9QP18</accession>
<gene>
    <name evidence="2" type="ORF">IMZ08_19550</name>
</gene>
<keyword evidence="1" id="KW-1133">Transmembrane helix</keyword>
<evidence type="ECO:0000313" key="2">
    <source>
        <dbReference type="EMBL" id="MBE4910236.1"/>
    </source>
</evidence>
<keyword evidence="1" id="KW-0472">Membrane</keyword>
<sequence length="93" mass="10097">MLEAMFSQISIHSQLVLVVPALIVLGFALKHTPKVHDWMIIWILLFGGTLASVIKLGFTVNGIANGLIAAGAAITTHQFVKQSRKSRGKKKDC</sequence>
<proteinExistence type="predicted"/>
<keyword evidence="3" id="KW-1185">Reference proteome</keyword>
<dbReference type="EMBL" id="JADCLJ010000024">
    <property type="protein sequence ID" value="MBE4910236.1"/>
    <property type="molecule type" value="Genomic_DNA"/>
</dbReference>
<evidence type="ECO:0000313" key="3">
    <source>
        <dbReference type="Proteomes" id="UP001516662"/>
    </source>
</evidence>
<evidence type="ECO:0000256" key="1">
    <source>
        <dbReference type="SAM" id="Phobius"/>
    </source>
</evidence>
<feature type="transmembrane region" description="Helical" evidence="1">
    <location>
        <begin position="39"/>
        <end position="57"/>
    </location>
</feature>
<name>A0ABR9QP18_9BACI</name>
<reference evidence="2 3" key="1">
    <citation type="submission" date="2020-10" db="EMBL/GenBank/DDBJ databases">
        <title>Bacillus sp. HD4P25, an endophyte from a halophyte.</title>
        <authorList>
            <person name="Sun J.-Q."/>
        </authorList>
    </citation>
    <scope>NUCLEOTIDE SEQUENCE [LARGE SCALE GENOMIC DNA]</scope>
    <source>
        <strain evidence="2 3">YIM 93174</strain>
    </source>
</reference>
<dbReference type="InterPro" id="IPR032111">
    <property type="entry name" value="Clostridium_phage_holin"/>
</dbReference>
<protein>
    <submittedName>
        <fullName evidence="2">Phage holin family protein</fullName>
    </submittedName>
</protein>
<comment type="caution">
    <text evidence="2">The sequence shown here is derived from an EMBL/GenBank/DDBJ whole genome shotgun (WGS) entry which is preliminary data.</text>
</comment>
<dbReference type="RefSeq" id="WP_193539491.1">
    <property type="nucleotide sequence ID" value="NZ_JADCLJ010000024.1"/>
</dbReference>
<dbReference type="Proteomes" id="UP001516662">
    <property type="component" value="Unassembled WGS sequence"/>
</dbReference>
<organism evidence="2 3">
    <name type="scientific">Litchfieldia luteola</name>
    <dbReference type="NCBI Taxonomy" id="682179"/>
    <lineage>
        <taxon>Bacteria</taxon>
        <taxon>Bacillati</taxon>
        <taxon>Bacillota</taxon>
        <taxon>Bacilli</taxon>
        <taxon>Bacillales</taxon>
        <taxon>Bacillaceae</taxon>
        <taxon>Litchfieldia</taxon>
    </lineage>
</organism>
<feature type="transmembrane region" description="Helical" evidence="1">
    <location>
        <begin position="6"/>
        <end position="27"/>
    </location>
</feature>